<comment type="caution">
    <text evidence="2">The sequence shown here is derived from an EMBL/GenBank/DDBJ whole genome shotgun (WGS) entry which is preliminary data.</text>
</comment>
<protein>
    <submittedName>
        <fullName evidence="2">Uncharacterized protein</fullName>
    </submittedName>
</protein>
<proteinExistence type="predicted"/>
<reference evidence="2 3" key="1">
    <citation type="submission" date="2016-07" db="EMBL/GenBank/DDBJ databases">
        <title>Pervasive Adenine N6-methylation of Active Genes in Fungi.</title>
        <authorList>
            <consortium name="DOE Joint Genome Institute"/>
            <person name="Mondo S.J."/>
            <person name="Dannebaum R.O."/>
            <person name="Kuo R.C."/>
            <person name="Labutti K."/>
            <person name="Haridas S."/>
            <person name="Kuo A."/>
            <person name="Salamov A."/>
            <person name="Ahrendt S.R."/>
            <person name="Lipzen A."/>
            <person name="Sullivan W."/>
            <person name="Andreopoulos W.B."/>
            <person name="Clum A."/>
            <person name="Lindquist E."/>
            <person name="Daum C."/>
            <person name="Ramamoorthy G.K."/>
            <person name="Gryganskyi A."/>
            <person name="Culley D."/>
            <person name="Magnuson J.K."/>
            <person name="James T.Y."/>
            <person name="O'Malley M.A."/>
            <person name="Stajich J.E."/>
            <person name="Spatafora J.W."/>
            <person name="Visel A."/>
            <person name="Grigoriev I.V."/>
        </authorList>
    </citation>
    <scope>NUCLEOTIDE SEQUENCE [LARGE SCALE GENOMIC DNA]</scope>
    <source>
        <strain evidence="2 3">NRRL 1336</strain>
    </source>
</reference>
<evidence type="ECO:0000313" key="2">
    <source>
        <dbReference type="EMBL" id="ORZ15871.1"/>
    </source>
</evidence>
<dbReference type="Proteomes" id="UP000193560">
    <property type="component" value="Unassembled WGS sequence"/>
</dbReference>
<feature type="compositionally biased region" description="Polar residues" evidence="1">
    <location>
        <begin position="1"/>
        <end position="31"/>
    </location>
</feature>
<keyword evidence="3" id="KW-1185">Reference proteome</keyword>
<feature type="region of interest" description="Disordered" evidence="1">
    <location>
        <begin position="1"/>
        <end position="41"/>
    </location>
</feature>
<dbReference type="EMBL" id="MCGE01000012">
    <property type="protein sequence ID" value="ORZ15871.1"/>
    <property type="molecule type" value="Genomic_DNA"/>
</dbReference>
<sequence length="102" mass="11651">MLYISTPPSSIHSPRNNKSTAPGTMVGASSANTNTNTNVMNRRGIQKAQWINKNLTRRDQLLKMAQYEYSRQLLQYTQAQLHRVPENQYCHTNETRSAPRSS</sequence>
<gene>
    <name evidence="2" type="ORF">BCR42DRAFT_416068</name>
</gene>
<dbReference type="AlphaFoldDB" id="A0A1X2IGE2"/>
<evidence type="ECO:0000313" key="3">
    <source>
        <dbReference type="Proteomes" id="UP000193560"/>
    </source>
</evidence>
<accession>A0A1X2IGE2</accession>
<evidence type="ECO:0000256" key="1">
    <source>
        <dbReference type="SAM" id="MobiDB-lite"/>
    </source>
</evidence>
<name>A0A1X2IGE2_9FUNG</name>
<organism evidence="2 3">
    <name type="scientific">Absidia repens</name>
    <dbReference type="NCBI Taxonomy" id="90262"/>
    <lineage>
        <taxon>Eukaryota</taxon>
        <taxon>Fungi</taxon>
        <taxon>Fungi incertae sedis</taxon>
        <taxon>Mucoromycota</taxon>
        <taxon>Mucoromycotina</taxon>
        <taxon>Mucoromycetes</taxon>
        <taxon>Mucorales</taxon>
        <taxon>Cunninghamellaceae</taxon>
        <taxon>Absidia</taxon>
    </lineage>
</organism>